<feature type="transmembrane region" description="Helical" evidence="6">
    <location>
        <begin position="157"/>
        <end position="177"/>
    </location>
</feature>
<gene>
    <name evidence="7" type="ORF">TWF694_008440</name>
</gene>
<dbReference type="PANTHER" id="PTHR10057">
    <property type="entry name" value="PERIPHERAL-TYPE BENZODIAZEPINE RECEPTOR"/>
    <property type="match status" value="1"/>
</dbReference>
<proteinExistence type="inferred from homology"/>
<evidence type="ECO:0000256" key="4">
    <source>
        <dbReference type="ARBA" id="ARBA00022989"/>
    </source>
</evidence>
<sequence length="187" mass="20298">MSGVWGTSIQNLGLGLPSQVLASPTASILLPIALGSAVGWSISPSLTRKTYLSLRQPPLRPPSWIFGPVWTILYGTMGYAIHHAHTTSSHLPSFPATSTLYTTQLALNLIWTPLFFGIEKPAWAVVDILALGGNLAALTYNYFAMGDEIAGWCMVPYLAWISFATYLNISVGVLNGWEISSKREKAE</sequence>
<evidence type="ECO:0000256" key="1">
    <source>
        <dbReference type="ARBA" id="ARBA00004141"/>
    </source>
</evidence>
<feature type="transmembrane region" description="Helical" evidence="6">
    <location>
        <begin position="63"/>
        <end position="81"/>
    </location>
</feature>
<protein>
    <recommendedName>
        <fullName evidence="9">Translocator protein</fullName>
    </recommendedName>
</protein>
<feature type="transmembrane region" description="Helical" evidence="6">
    <location>
        <begin position="101"/>
        <end position="118"/>
    </location>
</feature>
<dbReference type="FunFam" id="1.20.1260.100:FF:000001">
    <property type="entry name" value="translocator protein 2"/>
    <property type="match status" value="1"/>
</dbReference>
<evidence type="ECO:0000256" key="3">
    <source>
        <dbReference type="ARBA" id="ARBA00022692"/>
    </source>
</evidence>
<dbReference type="Pfam" id="PF03073">
    <property type="entry name" value="TspO_MBR"/>
    <property type="match status" value="1"/>
</dbReference>
<keyword evidence="3 6" id="KW-0812">Transmembrane</keyword>
<feature type="transmembrane region" description="Helical" evidence="6">
    <location>
        <begin position="20"/>
        <end position="42"/>
    </location>
</feature>
<dbReference type="CDD" id="cd15904">
    <property type="entry name" value="TSPO_MBR"/>
    <property type="match status" value="1"/>
</dbReference>
<feature type="transmembrane region" description="Helical" evidence="6">
    <location>
        <begin position="125"/>
        <end position="145"/>
    </location>
</feature>
<evidence type="ECO:0000256" key="2">
    <source>
        <dbReference type="ARBA" id="ARBA00007524"/>
    </source>
</evidence>
<keyword evidence="4 6" id="KW-1133">Transmembrane helix</keyword>
<dbReference type="EMBL" id="JAVHJO010000004">
    <property type="protein sequence ID" value="KAK6541063.1"/>
    <property type="molecule type" value="Genomic_DNA"/>
</dbReference>
<accession>A0AAV9XGL2</accession>
<evidence type="ECO:0000256" key="5">
    <source>
        <dbReference type="ARBA" id="ARBA00023136"/>
    </source>
</evidence>
<dbReference type="InterPro" id="IPR038330">
    <property type="entry name" value="TspO/MBR-related_sf"/>
</dbReference>
<dbReference type="Proteomes" id="UP001365542">
    <property type="component" value="Unassembled WGS sequence"/>
</dbReference>
<keyword evidence="8" id="KW-1185">Reference proteome</keyword>
<dbReference type="GO" id="GO:0005741">
    <property type="term" value="C:mitochondrial outer membrane"/>
    <property type="evidence" value="ECO:0007669"/>
    <property type="project" value="TreeGrafter"/>
</dbReference>
<dbReference type="AlphaFoldDB" id="A0AAV9XGL2"/>
<dbReference type="PANTHER" id="PTHR10057:SF0">
    <property type="entry name" value="TRANSLOCATOR PROTEIN"/>
    <property type="match status" value="1"/>
</dbReference>
<evidence type="ECO:0000313" key="7">
    <source>
        <dbReference type="EMBL" id="KAK6541063.1"/>
    </source>
</evidence>
<dbReference type="GO" id="GO:0033013">
    <property type="term" value="P:tetrapyrrole metabolic process"/>
    <property type="evidence" value="ECO:0007669"/>
    <property type="project" value="UniProtKB-ARBA"/>
</dbReference>
<keyword evidence="5 6" id="KW-0472">Membrane</keyword>
<evidence type="ECO:0000256" key="6">
    <source>
        <dbReference type="SAM" id="Phobius"/>
    </source>
</evidence>
<evidence type="ECO:0000313" key="8">
    <source>
        <dbReference type="Proteomes" id="UP001365542"/>
    </source>
</evidence>
<reference evidence="7 8" key="1">
    <citation type="submission" date="2019-10" db="EMBL/GenBank/DDBJ databases">
        <authorList>
            <person name="Palmer J.M."/>
        </authorList>
    </citation>
    <scope>NUCLEOTIDE SEQUENCE [LARGE SCALE GENOMIC DNA]</scope>
    <source>
        <strain evidence="7 8">TWF694</strain>
    </source>
</reference>
<dbReference type="Gene3D" id="1.20.1260.100">
    <property type="entry name" value="TspO/MBR protein"/>
    <property type="match status" value="1"/>
</dbReference>
<comment type="similarity">
    <text evidence="2">Belongs to the TspO/BZRP family.</text>
</comment>
<comment type="caution">
    <text evidence="7">The sequence shown here is derived from an EMBL/GenBank/DDBJ whole genome shotgun (WGS) entry which is preliminary data.</text>
</comment>
<organism evidence="7 8">
    <name type="scientific">Orbilia ellipsospora</name>
    <dbReference type="NCBI Taxonomy" id="2528407"/>
    <lineage>
        <taxon>Eukaryota</taxon>
        <taxon>Fungi</taxon>
        <taxon>Dikarya</taxon>
        <taxon>Ascomycota</taxon>
        <taxon>Pezizomycotina</taxon>
        <taxon>Orbiliomycetes</taxon>
        <taxon>Orbiliales</taxon>
        <taxon>Orbiliaceae</taxon>
        <taxon>Orbilia</taxon>
    </lineage>
</organism>
<dbReference type="InterPro" id="IPR004307">
    <property type="entry name" value="TspO_MBR"/>
</dbReference>
<name>A0AAV9XGL2_9PEZI</name>
<evidence type="ECO:0008006" key="9">
    <source>
        <dbReference type="Google" id="ProtNLM"/>
    </source>
</evidence>
<comment type="subcellular location">
    <subcellularLocation>
        <location evidence="1">Membrane</location>
        <topology evidence="1">Multi-pass membrane protein</topology>
    </subcellularLocation>
</comment>